<reference evidence="4 5" key="1">
    <citation type="journal article" date="2015" name="Nature">
        <title>rRNA introns, odd ribosomes, and small enigmatic genomes across a large radiation of phyla.</title>
        <authorList>
            <person name="Brown C.T."/>
            <person name="Hug L.A."/>
            <person name="Thomas B.C."/>
            <person name="Sharon I."/>
            <person name="Castelle C.J."/>
            <person name="Singh A."/>
            <person name="Wilkins M.J."/>
            <person name="Williams K.H."/>
            <person name="Banfield J.F."/>
        </authorList>
    </citation>
    <scope>NUCLEOTIDE SEQUENCE [LARGE SCALE GENOMIC DNA]</scope>
</reference>
<accession>A0A0G1GUZ1</accession>
<protein>
    <submittedName>
        <fullName evidence="4">Membrane protein insertase YidC</fullName>
    </submittedName>
</protein>
<comment type="caution">
    <text evidence="4">The sequence shown here is derived from an EMBL/GenBank/DDBJ whole genome shotgun (WGS) entry which is preliminary data.</text>
</comment>
<sequence>MEIFETFIYQPFFNILVGLYWLVGQVMPEPDMGIAVIFFAVAVRLILLPIDLAGSKSDKDKYEIALKVHKIQKEYADDPVRKAAETKKIMRQSPGAIFSEIVNIIIQFVIIIMLYRIFKTGLEGADFHLLYDFMPAINRPVNLMFLGEYDLSQTNNTLNLIQSAMIGINEAFHLYFAPVKPNRKDFISLVLIFPVVCFIVFIFLPAGKKVFIITSLSFSIVKRLVEHGLYLYYSLTHKPAEAEATPEMTPPATPPSSSGV</sequence>
<feature type="transmembrane region" description="Helical" evidence="2">
    <location>
        <begin position="7"/>
        <end position="27"/>
    </location>
</feature>
<comment type="similarity">
    <text evidence="1">Belongs to the OXA1/ALB3/YidC family.</text>
</comment>
<keyword evidence="2" id="KW-0472">Membrane</keyword>
<evidence type="ECO:0000313" key="5">
    <source>
        <dbReference type="Proteomes" id="UP000034097"/>
    </source>
</evidence>
<comment type="subcellular location">
    <subcellularLocation>
        <location evidence="1">Membrane</location>
        <topology evidence="1">Multi-pass membrane protein</topology>
    </subcellularLocation>
</comment>
<proteinExistence type="inferred from homology"/>
<evidence type="ECO:0000256" key="1">
    <source>
        <dbReference type="RuleBase" id="RU003945"/>
    </source>
</evidence>
<dbReference type="Pfam" id="PF02096">
    <property type="entry name" value="60KD_IMP"/>
    <property type="match status" value="1"/>
</dbReference>
<evidence type="ECO:0000259" key="3">
    <source>
        <dbReference type="Pfam" id="PF02096"/>
    </source>
</evidence>
<organism evidence="4 5">
    <name type="scientific">Candidatus Collierbacteria bacterium GW2011_GWF1_44_12</name>
    <dbReference type="NCBI Taxonomy" id="1618402"/>
    <lineage>
        <taxon>Bacteria</taxon>
        <taxon>Candidatus Collieribacteriota</taxon>
    </lineage>
</organism>
<keyword evidence="2" id="KW-1133">Transmembrane helix</keyword>
<evidence type="ECO:0000313" key="4">
    <source>
        <dbReference type="EMBL" id="KKT38916.1"/>
    </source>
</evidence>
<dbReference type="Proteomes" id="UP000034097">
    <property type="component" value="Unassembled WGS sequence"/>
</dbReference>
<keyword evidence="1 2" id="KW-0812">Transmembrane</keyword>
<gene>
    <name evidence="4" type="ORF">UW26_C0010G0010</name>
</gene>
<feature type="transmembrane region" description="Helical" evidence="2">
    <location>
        <begin position="97"/>
        <end position="118"/>
    </location>
</feature>
<feature type="transmembrane region" description="Helical" evidence="2">
    <location>
        <begin position="186"/>
        <end position="206"/>
    </location>
</feature>
<dbReference type="PATRIC" id="fig|1618402.3.peg.328"/>
<name>A0A0G1GUZ1_9BACT</name>
<feature type="domain" description="Membrane insertase YidC/Oxa/ALB C-terminal" evidence="3">
    <location>
        <begin position="32"/>
        <end position="225"/>
    </location>
</feature>
<dbReference type="EMBL" id="LCHQ01000010">
    <property type="protein sequence ID" value="KKT38916.1"/>
    <property type="molecule type" value="Genomic_DNA"/>
</dbReference>
<dbReference type="InterPro" id="IPR028055">
    <property type="entry name" value="YidC/Oxa/ALB_C"/>
</dbReference>
<evidence type="ECO:0000256" key="2">
    <source>
        <dbReference type="SAM" id="Phobius"/>
    </source>
</evidence>
<feature type="transmembrane region" description="Helical" evidence="2">
    <location>
        <begin position="33"/>
        <end position="53"/>
    </location>
</feature>
<dbReference type="AlphaFoldDB" id="A0A0G1GUZ1"/>
<dbReference type="GO" id="GO:0016020">
    <property type="term" value="C:membrane"/>
    <property type="evidence" value="ECO:0007669"/>
    <property type="project" value="UniProtKB-SubCell"/>
</dbReference>